<protein>
    <submittedName>
        <fullName evidence="1">Uncharacterized protein</fullName>
    </submittedName>
</protein>
<sequence>MKTLEEDYKSWLIQKGYDYEIYADTLSLWIDFWEAQSDEALDSVNTVNRFETKEEIDEAIRQQDRDIASLRSEYMMWKMENIQKYNSGAGEVELFYHFLQYRDANNNQ</sequence>
<dbReference type="Proteomes" id="UP001145087">
    <property type="component" value="Unassembled WGS sequence"/>
</dbReference>
<proteinExistence type="predicted"/>
<evidence type="ECO:0000313" key="2">
    <source>
        <dbReference type="Proteomes" id="UP001145087"/>
    </source>
</evidence>
<keyword evidence="2" id="KW-1185">Reference proteome</keyword>
<organism evidence="1 2">
    <name type="scientific">Draconibacterium aestuarii</name>
    <dbReference type="NCBI Taxonomy" id="2998507"/>
    <lineage>
        <taxon>Bacteria</taxon>
        <taxon>Pseudomonadati</taxon>
        <taxon>Bacteroidota</taxon>
        <taxon>Bacteroidia</taxon>
        <taxon>Marinilabiliales</taxon>
        <taxon>Prolixibacteraceae</taxon>
        <taxon>Draconibacterium</taxon>
    </lineage>
</organism>
<comment type="caution">
    <text evidence="1">The sequence shown here is derived from an EMBL/GenBank/DDBJ whole genome shotgun (WGS) entry which is preliminary data.</text>
</comment>
<reference evidence="1" key="1">
    <citation type="submission" date="2022-11" db="EMBL/GenBank/DDBJ databases">
        <title>Marilongibacter aestuarii gen. nov., sp. nov., isolated from tidal flat sediment.</title>
        <authorList>
            <person name="Jiayan W."/>
        </authorList>
    </citation>
    <scope>NUCLEOTIDE SEQUENCE</scope>
    <source>
        <strain evidence="1">Z1-6</strain>
    </source>
</reference>
<name>A0A9X3F5B7_9BACT</name>
<gene>
    <name evidence="1" type="ORF">OU798_02705</name>
</gene>
<accession>A0A9X3F5B7</accession>
<dbReference type="RefSeq" id="WP_343331566.1">
    <property type="nucleotide sequence ID" value="NZ_JAPOHD010000005.1"/>
</dbReference>
<dbReference type="AlphaFoldDB" id="A0A9X3F5B7"/>
<dbReference type="EMBL" id="JAPOHD010000005">
    <property type="protein sequence ID" value="MCY1719231.1"/>
    <property type="molecule type" value="Genomic_DNA"/>
</dbReference>
<evidence type="ECO:0000313" key="1">
    <source>
        <dbReference type="EMBL" id="MCY1719231.1"/>
    </source>
</evidence>